<evidence type="ECO:0000256" key="7">
    <source>
        <dbReference type="RuleBase" id="RU362057"/>
    </source>
</evidence>
<protein>
    <recommendedName>
        <fullName evidence="7">Glycosyltransferase</fullName>
        <ecNumber evidence="7">2.4.1.-</ecNumber>
    </recommendedName>
</protein>
<keyword evidence="3 6" id="KW-0328">Glycosyltransferase</keyword>
<dbReference type="PANTHER" id="PTHR48047:SF131">
    <property type="entry name" value="GLYCOSYLTRANSFERASE"/>
    <property type="match status" value="1"/>
</dbReference>
<gene>
    <name evidence="9" type="ORF">P3X46_000610</name>
</gene>
<comment type="caution">
    <text evidence="9">The sequence shown here is derived from an EMBL/GenBank/DDBJ whole genome shotgun (WGS) entry which is preliminary data.</text>
</comment>
<feature type="compositionally biased region" description="Pro residues" evidence="8">
    <location>
        <begin position="62"/>
        <end position="74"/>
    </location>
</feature>
<dbReference type="SUPFAM" id="SSF53756">
    <property type="entry name" value="UDP-Glycosyltransferase/glycogen phosphorylase"/>
    <property type="match status" value="1"/>
</dbReference>
<reference evidence="9" key="1">
    <citation type="journal article" date="2023" name="Plant Biotechnol. J.">
        <title>Chromosome-level wild Hevea brasiliensis genome provides new tools for genomic-assisted breeding and valuable loci to elevate rubber yield.</title>
        <authorList>
            <person name="Cheng H."/>
            <person name="Song X."/>
            <person name="Hu Y."/>
            <person name="Wu T."/>
            <person name="Yang Q."/>
            <person name="An Z."/>
            <person name="Feng S."/>
            <person name="Deng Z."/>
            <person name="Wu W."/>
            <person name="Zeng X."/>
            <person name="Tu M."/>
            <person name="Wang X."/>
            <person name="Huang H."/>
        </authorList>
    </citation>
    <scope>NUCLEOTIDE SEQUENCE</scope>
    <source>
        <strain evidence="9">MT/VB/25A 57/8</strain>
    </source>
</reference>
<feature type="region of interest" description="Disordered" evidence="8">
    <location>
        <begin position="60"/>
        <end position="80"/>
    </location>
</feature>
<accession>A0ABQ9NBI1</accession>
<dbReference type="PANTHER" id="PTHR48047">
    <property type="entry name" value="GLYCOSYLTRANSFERASE"/>
    <property type="match status" value="1"/>
</dbReference>
<evidence type="ECO:0000313" key="10">
    <source>
        <dbReference type="Proteomes" id="UP001174677"/>
    </source>
</evidence>
<dbReference type="Proteomes" id="UP001174677">
    <property type="component" value="Chromosome 1"/>
</dbReference>
<dbReference type="Pfam" id="PF00201">
    <property type="entry name" value="UDPGT"/>
    <property type="match status" value="1"/>
</dbReference>
<evidence type="ECO:0000256" key="5">
    <source>
        <dbReference type="ARBA" id="ARBA00047606"/>
    </source>
</evidence>
<feature type="region of interest" description="Disordered" evidence="8">
    <location>
        <begin position="179"/>
        <end position="231"/>
    </location>
</feature>
<dbReference type="Gene3D" id="3.40.50.2000">
    <property type="entry name" value="Glycogen Phosphorylase B"/>
    <property type="match status" value="3"/>
</dbReference>
<evidence type="ECO:0000313" key="9">
    <source>
        <dbReference type="EMBL" id="KAJ9189300.1"/>
    </source>
</evidence>
<comment type="pathway">
    <text evidence="1">Pigment biosynthesis; anthocyanin biosynthesis.</text>
</comment>
<keyword evidence="4 6" id="KW-0808">Transferase</keyword>
<evidence type="ECO:0000256" key="1">
    <source>
        <dbReference type="ARBA" id="ARBA00004935"/>
    </source>
</evidence>
<sequence length="511" mass="56187">MTPEIWVIPFFGQGHLLPSMELCKLIASRNLKTTLIISSDLSSSIPSSFSQYPLLQVAQLPSSPPPPPPPPQPSSDPFQHHINHHSQMAQAIENLISIRSQNPDSGLLICAVVDVMMSWTGQIFNNFEIPTVGFFTSGACSAAMEYAMWKNHPEDLKTGEIRLLPGLPEDMALTELDLKTRPHRPPSPSPSAIGGAPLRPPGAPGGFPIPPGGIGPRKFGPPKPGDQPPWLEETQGSIALMINTCNILELPFMEYLANQIGKPVWGVGPLLPDQYWKSAGSIIHDHQFRANRRSNFTEDEVITWLDSKPRGSVLYVSFGTEVGPTIEEYQQIAHALEKSNRSFIWAIQLSSGRRGPPRPAGQAEAEECYFPHGLDERVGERGLIIHGWAPQLLILSHPSTGGFLSHCGWNSTTEAIGRGMPILAWPIRGDQFYNAQLIVKHLKVGYMICDDMSTMVKADVIVNGMERLLGDEEVKKRAAFLGAQFQNGFPLSSIDSLDAFSVFINRKTYLV</sequence>
<dbReference type="PROSITE" id="PS00375">
    <property type="entry name" value="UDPGT"/>
    <property type="match status" value="1"/>
</dbReference>
<evidence type="ECO:0000256" key="2">
    <source>
        <dbReference type="ARBA" id="ARBA00009995"/>
    </source>
</evidence>
<proteinExistence type="inferred from homology"/>
<dbReference type="EMBL" id="JARPOI010000001">
    <property type="protein sequence ID" value="KAJ9189300.1"/>
    <property type="molecule type" value="Genomic_DNA"/>
</dbReference>
<comment type="similarity">
    <text evidence="2 6">Belongs to the UDP-glycosyltransferase family.</text>
</comment>
<dbReference type="InterPro" id="IPR002213">
    <property type="entry name" value="UDP_glucos_trans"/>
</dbReference>
<evidence type="ECO:0000256" key="8">
    <source>
        <dbReference type="SAM" id="MobiDB-lite"/>
    </source>
</evidence>
<dbReference type="CDD" id="cd03784">
    <property type="entry name" value="GT1_Gtf-like"/>
    <property type="match status" value="1"/>
</dbReference>
<dbReference type="InterPro" id="IPR035595">
    <property type="entry name" value="UDP_glycos_trans_CS"/>
</dbReference>
<comment type="catalytic activity">
    <reaction evidence="5">
        <text>an anthocyanidin + UDP-alpha-D-glucose + H(+) = an anthocyanidin 3-O-beta-D-glucoside + UDP</text>
        <dbReference type="Rhea" id="RHEA:20093"/>
        <dbReference type="ChEBI" id="CHEBI:15378"/>
        <dbReference type="ChEBI" id="CHEBI:16307"/>
        <dbReference type="ChEBI" id="CHEBI:58223"/>
        <dbReference type="ChEBI" id="CHEBI:58885"/>
        <dbReference type="ChEBI" id="CHEBI:143576"/>
        <dbReference type="EC" id="2.4.1.115"/>
    </reaction>
</comment>
<evidence type="ECO:0000256" key="4">
    <source>
        <dbReference type="ARBA" id="ARBA00022679"/>
    </source>
</evidence>
<evidence type="ECO:0000256" key="6">
    <source>
        <dbReference type="RuleBase" id="RU003718"/>
    </source>
</evidence>
<name>A0ABQ9NBI1_HEVBR</name>
<evidence type="ECO:0000256" key="3">
    <source>
        <dbReference type="ARBA" id="ARBA00022676"/>
    </source>
</evidence>
<keyword evidence="10" id="KW-1185">Reference proteome</keyword>
<organism evidence="9 10">
    <name type="scientific">Hevea brasiliensis</name>
    <name type="common">Para rubber tree</name>
    <name type="synonym">Siphonia brasiliensis</name>
    <dbReference type="NCBI Taxonomy" id="3981"/>
    <lineage>
        <taxon>Eukaryota</taxon>
        <taxon>Viridiplantae</taxon>
        <taxon>Streptophyta</taxon>
        <taxon>Embryophyta</taxon>
        <taxon>Tracheophyta</taxon>
        <taxon>Spermatophyta</taxon>
        <taxon>Magnoliopsida</taxon>
        <taxon>eudicotyledons</taxon>
        <taxon>Gunneridae</taxon>
        <taxon>Pentapetalae</taxon>
        <taxon>rosids</taxon>
        <taxon>fabids</taxon>
        <taxon>Malpighiales</taxon>
        <taxon>Euphorbiaceae</taxon>
        <taxon>Crotonoideae</taxon>
        <taxon>Micrandreae</taxon>
        <taxon>Hevea</taxon>
    </lineage>
</organism>
<dbReference type="EC" id="2.4.1.-" evidence="7"/>
<feature type="compositionally biased region" description="Pro residues" evidence="8">
    <location>
        <begin position="198"/>
        <end position="227"/>
    </location>
</feature>